<feature type="domain" description="G-protein coupled receptors family 1 profile" evidence="8">
    <location>
        <begin position="40"/>
        <end position="322"/>
    </location>
</feature>
<keyword evidence="2" id="KW-1003">Cell membrane</keyword>
<dbReference type="InterPro" id="IPR017452">
    <property type="entry name" value="GPCR_Rhodpsn_7TM"/>
</dbReference>
<dbReference type="GO" id="GO:0004930">
    <property type="term" value="F:G protein-coupled receptor activity"/>
    <property type="evidence" value="ECO:0007669"/>
    <property type="project" value="InterPro"/>
</dbReference>
<reference evidence="9 10" key="1">
    <citation type="journal article" date="2016" name="Nat. Commun.">
        <title>Extremotolerant tardigrade genome and improved radiotolerance of human cultured cells by tardigrade-unique protein.</title>
        <authorList>
            <person name="Hashimoto T."/>
            <person name="Horikawa D.D."/>
            <person name="Saito Y."/>
            <person name="Kuwahara H."/>
            <person name="Kozuka-Hata H."/>
            <person name="Shin-I T."/>
            <person name="Minakuchi Y."/>
            <person name="Ohishi K."/>
            <person name="Motoyama A."/>
            <person name="Aizu T."/>
            <person name="Enomoto A."/>
            <person name="Kondo K."/>
            <person name="Tanaka S."/>
            <person name="Hara Y."/>
            <person name="Koshikawa S."/>
            <person name="Sagara H."/>
            <person name="Miura T."/>
            <person name="Yokobori S."/>
            <person name="Miyagawa K."/>
            <person name="Suzuki Y."/>
            <person name="Kubo T."/>
            <person name="Oyama M."/>
            <person name="Kohara Y."/>
            <person name="Fujiyama A."/>
            <person name="Arakawa K."/>
            <person name="Katayama T."/>
            <person name="Toyoda A."/>
            <person name="Kunieda T."/>
        </authorList>
    </citation>
    <scope>NUCLEOTIDE SEQUENCE [LARGE SCALE GENOMIC DNA]</scope>
    <source>
        <strain evidence="9 10">YOKOZUNA-1</strain>
    </source>
</reference>
<dbReference type="PANTHER" id="PTHR24241:SF117">
    <property type="entry name" value="G-PROTEIN COUPLED RECEPTORS FAMILY 1 PROFILE DOMAIN-CONTAINING PROTEIN"/>
    <property type="match status" value="1"/>
</dbReference>
<dbReference type="EMBL" id="BDGG01000002">
    <property type="protein sequence ID" value="GAU91192.1"/>
    <property type="molecule type" value="Genomic_DNA"/>
</dbReference>
<feature type="transmembrane region" description="Helical" evidence="7">
    <location>
        <begin position="263"/>
        <end position="282"/>
    </location>
</feature>
<gene>
    <name evidence="9" type="primary">RvY_03498-1</name>
    <name evidence="9" type="synonym">RvY_03498.1</name>
    <name evidence="9" type="ORF">RvY_03498</name>
</gene>
<keyword evidence="10" id="KW-1185">Reference proteome</keyword>
<feature type="transmembrane region" description="Helical" evidence="7">
    <location>
        <begin position="58"/>
        <end position="78"/>
    </location>
</feature>
<feature type="transmembrane region" description="Helical" evidence="7">
    <location>
        <begin position="192"/>
        <end position="212"/>
    </location>
</feature>
<feature type="transmembrane region" description="Helical" evidence="7">
    <location>
        <begin position="302"/>
        <end position="325"/>
    </location>
</feature>
<feature type="transmembrane region" description="Helical" evidence="7">
    <location>
        <begin position="98"/>
        <end position="120"/>
    </location>
</feature>
<comment type="subcellular location">
    <subcellularLocation>
        <location evidence="1">Cell membrane</location>
        <topology evidence="1">Multi-pass membrane protein</topology>
    </subcellularLocation>
</comment>
<dbReference type="Proteomes" id="UP000186922">
    <property type="component" value="Unassembled WGS sequence"/>
</dbReference>
<sequence>MEPSPAVNASEAVSGKVLDVHQSSEFLVLMSTFMVVALIGNTMVLLMIWRSGGCRRPVSIFVVSLALGDIMIAVLSMSTEIFWEWIGQGAYGNIVCKLSTYIQCLLFVGTSFILVSMSFDRYEAICKPLVFSRSVQRSRKMILVSFLLAALVAIPQLFIFLQVEVGVDGEGKSHMACRSHGYTASWQRKLNVTWLAICVFVAPLCFMTLCGYKIARAVWRTSSPNPRDAAAPLMIIRQNNASSPNSNHLKSRKTMLSQAKTKTIQLTVCILLAHLICWTPYFTVNLLNVWTDYRMKDQIPRAVGSLAQCAAWFSSCVNPLIYALFNLSVQKLQASCCRKGNVVQPPGTPVQLRLKFSCLDGSSGASVVNGAATARRTITLSNFSQKTKGKMTLYAPSLQPSPSRSPSAMVRLLPSATSLDVFVPHNGSFRSI</sequence>
<keyword evidence="3 7" id="KW-0812">Transmembrane</keyword>
<evidence type="ECO:0000256" key="5">
    <source>
        <dbReference type="ARBA" id="ARBA00023136"/>
    </source>
</evidence>
<evidence type="ECO:0000256" key="2">
    <source>
        <dbReference type="ARBA" id="ARBA00022475"/>
    </source>
</evidence>
<dbReference type="PANTHER" id="PTHR24241">
    <property type="entry name" value="NEUROPEPTIDE RECEPTOR-RELATED G-PROTEIN COUPLED RECEPTOR"/>
    <property type="match status" value="1"/>
</dbReference>
<dbReference type="Gene3D" id="1.20.1070.10">
    <property type="entry name" value="Rhodopsin 7-helix transmembrane proteins"/>
    <property type="match status" value="1"/>
</dbReference>
<evidence type="ECO:0000313" key="10">
    <source>
        <dbReference type="Proteomes" id="UP000186922"/>
    </source>
</evidence>
<dbReference type="OrthoDB" id="5987909at2759"/>
<dbReference type="GO" id="GO:0032870">
    <property type="term" value="P:cellular response to hormone stimulus"/>
    <property type="evidence" value="ECO:0007669"/>
    <property type="project" value="TreeGrafter"/>
</dbReference>
<dbReference type="GO" id="GO:0005886">
    <property type="term" value="C:plasma membrane"/>
    <property type="evidence" value="ECO:0007669"/>
    <property type="project" value="UniProtKB-SubCell"/>
</dbReference>
<keyword evidence="4 7" id="KW-1133">Transmembrane helix</keyword>
<dbReference type="Pfam" id="PF00001">
    <property type="entry name" value="7tm_1"/>
    <property type="match status" value="1"/>
</dbReference>
<dbReference type="SUPFAM" id="SSF81321">
    <property type="entry name" value="Family A G protein-coupled receptor-like"/>
    <property type="match status" value="1"/>
</dbReference>
<evidence type="ECO:0000256" key="7">
    <source>
        <dbReference type="SAM" id="Phobius"/>
    </source>
</evidence>
<evidence type="ECO:0000256" key="3">
    <source>
        <dbReference type="ARBA" id="ARBA00022692"/>
    </source>
</evidence>
<keyword evidence="6" id="KW-0675">Receptor</keyword>
<evidence type="ECO:0000256" key="4">
    <source>
        <dbReference type="ARBA" id="ARBA00022989"/>
    </source>
</evidence>
<evidence type="ECO:0000313" key="9">
    <source>
        <dbReference type="EMBL" id="GAU91192.1"/>
    </source>
</evidence>
<evidence type="ECO:0000256" key="1">
    <source>
        <dbReference type="ARBA" id="ARBA00004651"/>
    </source>
</evidence>
<keyword evidence="5 7" id="KW-0472">Membrane</keyword>
<dbReference type="InterPro" id="IPR000276">
    <property type="entry name" value="GPCR_Rhodpsn"/>
</dbReference>
<dbReference type="STRING" id="947166.A0A1D1UTZ8"/>
<comment type="caution">
    <text evidence="9">The sequence shown here is derived from an EMBL/GenBank/DDBJ whole genome shotgun (WGS) entry which is preliminary data.</text>
</comment>
<evidence type="ECO:0000256" key="6">
    <source>
        <dbReference type="ARBA" id="ARBA00023170"/>
    </source>
</evidence>
<feature type="transmembrane region" description="Helical" evidence="7">
    <location>
        <begin position="141"/>
        <end position="163"/>
    </location>
</feature>
<proteinExistence type="predicted"/>
<accession>A0A1D1UTZ8</accession>
<dbReference type="GO" id="GO:0042277">
    <property type="term" value="F:peptide binding"/>
    <property type="evidence" value="ECO:0007669"/>
    <property type="project" value="TreeGrafter"/>
</dbReference>
<evidence type="ECO:0000259" key="8">
    <source>
        <dbReference type="PROSITE" id="PS50262"/>
    </source>
</evidence>
<organism evidence="9 10">
    <name type="scientific">Ramazzottius varieornatus</name>
    <name type="common">Water bear</name>
    <name type="synonym">Tardigrade</name>
    <dbReference type="NCBI Taxonomy" id="947166"/>
    <lineage>
        <taxon>Eukaryota</taxon>
        <taxon>Metazoa</taxon>
        <taxon>Ecdysozoa</taxon>
        <taxon>Tardigrada</taxon>
        <taxon>Eutardigrada</taxon>
        <taxon>Parachela</taxon>
        <taxon>Hypsibioidea</taxon>
        <taxon>Ramazzottiidae</taxon>
        <taxon>Ramazzottius</taxon>
    </lineage>
</organism>
<protein>
    <recommendedName>
        <fullName evidence="8">G-protein coupled receptors family 1 profile domain-containing protein</fullName>
    </recommendedName>
</protein>
<dbReference type="AlphaFoldDB" id="A0A1D1UTZ8"/>
<feature type="transmembrane region" description="Helical" evidence="7">
    <location>
        <begin position="26"/>
        <end position="46"/>
    </location>
</feature>
<dbReference type="PRINTS" id="PR00237">
    <property type="entry name" value="GPCRRHODOPSN"/>
</dbReference>
<dbReference type="PROSITE" id="PS50262">
    <property type="entry name" value="G_PROTEIN_RECEP_F1_2"/>
    <property type="match status" value="1"/>
</dbReference>
<name>A0A1D1UTZ8_RAMVA</name>